<sequence length="66" mass="7379">MVIGDDGLKGRMVGEDGDQSKPGNWRKANGREEEKGYRDFSPDGSPLQHFFPLFPSCFAARVYEKG</sequence>
<evidence type="ECO:0000313" key="3">
    <source>
        <dbReference type="Proteomes" id="UP001054252"/>
    </source>
</evidence>
<reference evidence="2 3" key="1">
    <citation type="journal article" date="2021" name="Commun. Biol.">
        <title>The genome of Shorea leprosula (Dipterocarpaceae) highlights the ecological relevance of drought in aseasonal tropical rainforests.</title>
        <authorList>
            <person name="Ng K.K.S."/>
            <person name="Kobayashi M.J."/>
            <person name="Fawcett J.A."/>
            <person name="Hatakeyama M."/>
            <person name="Paape T."/>
            <person name="Ng C.H."/>
            <person name="Ang C.C."/>
            <person name="Tnah L.H."/>
            <person name="Lee C.T."/>
            <person name="Nishiyama T."/>
            <person name="Sese J."/>
            <person name="O'Brien M.J."/>
            <person name="Copetti D."/>
            <person name="Mohd Noor M.I."/>
            <person name="Ong R.C."/>
            <person name="Putra M."/>
            <person name="Sireger I.Z."/>
            <person name="Indrioko S."/>
            <person name="Kosugi Y."/>
            <person name="Izuno A."/>
            <person name="Isagi Y."/>
            <person name="Lee S.L."/>
            <person name="Shimizu K.K."/>
        </authorList>
    </citation>
    <scope>NUCLEOTIDE SEQUENCE [LARGE SCALE GENOMIC DNA]</scope>
    <source>
        <strain evidence="2">214</strain>
    </source>
</reference>
<gene>
    <name evidence="2" type="ORF">SLEP1_g26336</name>
</gene>
<feature type="compositionally biased region" description="Basic and acidic residues" evidence="1">
    <location>
        <begin position="29"/>
        <end position="41"/>
    </location>
</feature>
<proteinExistence type="predicted"/>
<name>A0AAV5JVZ3_9ROSI</name>
<evidence type="ECO:0000256" key="1">
    <source>
        <dbReference type="SAM" id="MobiDB-lite"/>
    </source>
</evidence>
<dbReference type="Proteomes" id="UP001054252">
    <property type="component" value="Unassembled WGS sequence"/>
</dbReference>
<evidence type="ECO:0000313" key="2">
    <source>
        <dbReference type="EMBL" id="GKV15554.1"/>
    </source>
</evidence>
<dbReference type="AlphaFoldDB" id="A0AAV5JVZ3"/>
<protein>
    <submittedName>
        <fullName evidence="2">Uncharacterized protein</fullName>
    </submittedName>
</protein>
<keyword evidence="3" id="KW-1185">Reference proteome</keyword>
<feature type="compositionally biased region" description="Basic and acidic residues" evidence="1">
    <location>
        <begin position="1"/>
        <end position="14"/>
    </location>
</feature>
<dbReference type="EMBL" id="BPVZ01000043">
    <property type="protein sequence ID" value="GKV15554.1"/>
    <property type="molecule type" value="Genomic_DNA"/>
</dbReference>
<comment type="caution">
    <text evidence="2">The sequence shown here is derived from an EMBL/GenBank/DDBJ whole genome shotgun (WGS) entry which is preliminary data.</text>
</comment>
<organism evidence="2 3">
    <name type="scientific">Rubroshorea leprosula</name>
    <dbReference type="NCBI Taxonomy" id="152421"/>
    <lineage>
        <taxon>Eukaryota</taxon>
        <taxon>Viridiplantae</taxon>
        <taxon>Streptophyta</taxon>
        <taxon>Embryophyta</taxon>
        <taxon>Tracheophyta</taxon>
        <taxon>Spermatophyta</taxon>
        <taxon>Magnoliopsida</taxon>
        <taxon>eudicotyledons</taxon>
        <taxon>Gunneridae</taxon>
        <taxon>Pentapetalae</taxon>
        <taxon>rosids</taxon>
        <taxon>malvids</taxon>
        <taxon>Malvales</taxon>
        <taxon>Dipterocarpaceae</taxon>
        <taxon>Rubroshorea</taxon>
    </lineage>
</organism>
<accession>A0AAV5JVZ3</accession>
<feature type="region of interest" description="Disordered" evidence="1">
    <location>
        <begin position="1"/>
        <end position="42"/>
    </location>
</feature>